<name>A0A6H2GYM7_9BACL</name>
<keyword evidence="2" id="KW-0732">Signal</keyword>
<organism evidence="3 4">
    <name type="scientific">Paenibacillus albicereus</name>
    <dbReference type="NCBI Taxonomy" id="2726185"/>
    <lineage>
        <taxon>Bacteria</taxon>
        <taxon>Bacillati</taxon>
        <taxon>Bacillota</taxon>
        <taxon>Bacilli</taxon>
        <taxon>Bacillales</taxon>
        <taxon>Paenibacillaceae</taxon>
        <taxon>Paenibacillus</taxon>
    </lineage>
</organism>
<reference evidence="3 4" key="1">
    <citation type="submission" date="2020-04" db="EMBL/GenBank/DDBJ databases">
        <title>Novel Paenibacillus strain UniB2 isolated from commercial digestive syrup.</title>
        <authorList>
            <person name="Thorat V."/>
            <person name="Kirdat K."/>
            <person name="Tiwarekar B."/>
            <person name="Yadav A."/>
        </authorList>
    </citation>
    <scope>NUCLEOTIDE SEQUENCE [LARGE SCALE GENOMIC DNA]</scope>
    <source>
        <strain evidence="3 4">UniB2</strain>
    </source>
</reference>
<feature type="coiled-coil region" evidence="1">
    <location>
        <begin position="53"/>
        <end position="105"/>
    </location>
</feature>
<dbReference type="RefSeq" id="WP_168908076.1">
    <property type="nucleotide sequence ID" value="NZ_CP051428.1"/>
</dbReference>
<proteinExistence type="predicted"/>
<accession>A0A6H2GYM7</accession>
<feature type="signal peptide" evidence="2">
    <location>
        <begin position="1"/>
        <end position="23"/>
    </location>
</feature>
<dbReference type="Proteomes" id="UP000502136">
    <property type="component" value="Chromosome"/>
</dbReference>
<protein>
    <submittedName>
        <fullName evidence="3">Uncharacterized protein</fullName>
    </submittedName>
</protein>
<keyword evidence="4" id="KW-1185">Reference proteome</keyword>
<evidence type="ECO:0000313" key="4">
    <source>
        <dbReference type="Proteomes" id="UP000502136"/>
    </source>
</evidence>
<dbReference type="Gene3D" id="6.10.250.3150">
    <property type="match status" value="1"/>
</dbReference>
<dbReference type="KEGG" id="palr:HGI30_13740"/>
<feature type="chain" id="PRO_5039056379" evidence="2">
    <location>
        <begin position="24"/>
        <end position="375"/>
    </location>
</feature>
<evidence type="ECO:0000313" key="3">
    <source>
        <dbReference type="EMBL" id="QJC52520.1"/>
    </source>
</evidence>
<feature type="coiled-coil region" evidence="1">
    <location>
        <begin position="148"/>
        <end position="192"/>
    </location>
</feature>
<keyword evidence="1" id="KW-0175">Coiled coil</keyword>
<dbReference type="AlphaFoldDB" id="A0A6H2GYM7"/>
<sequence>MLKSFPARLALWLGLLTALLQLPAPPAALRHALASPPASSPAEGGSVDAGRQLLEMSLRIAEIDKELDRAQESRLKLQQRIADSEEELELQEERLQERKQQAGRSLASYYMGKQEKLLGALLHVRSLGDLMRALDLIDLVLRGDRALIAEYGERSARLREDLDQLDQERAKLAALELQLTQRRGQLDGLRQQLELRIAESDDPEQARSRIESVQQLWETEGRDKLRSYFKALAKAMNQLPDWLKEHPEHLKLDAGGYALTLPDDTLNRFLQEQDPALASFRFVFENGQVAASGSEGQLKLEATGRYEVVEKPKNGIRFRIGGLRFNGLELPQSTIEELEQSFNLGFYPGKLISFVRIDSVQIEAHELRLRFKFSL</sequence>
<gene>
    <name evidence="3" type="ORF">HGI30_13740</name>
</gene>
<evidence type="ECO:0000256" key="1">
    <source>
        <dbReference type="SAM" id="Coils"/>
    </source>
</evidence>
<evidence type="ECO:0000256" key="2">
    <source>
        <dbReference type="SAM" id="SignalP"/>
    </source>
</evidence>
<dbReference type="EMBL" id="CP051428">
    <property type="protein sequence ID" value="QJC52520.1"/>
    <property type="molecule type" value="Genomic_DNA"/>
</dbReference>